<organism evidence="1">
    <name type="scientific">Siphoviridae sp. ct96x5</name>
    <dbReference type="NCBI Taxonomy" id="2825367"/>
    <lineage>
        <taxon>Viruses</taxon>
        <taxon>Duplodnaviria</taxon>
        <taxon>Heunggongvirae</taxon>
        <taxon>Uroviricota</taxon>
        <taxon>Caudoviricetes</taxon>
    </lineage>
</organism>
<accession>A0A8S5PQY6</accession>
<dbReference type="EMBL" id="BK015488">
    <property type="protein sequence ID" value="DAE09494.1"/>
    <property type="molecule type" value="Genomic_DNA"/>
</dbReference>
<proteinExistence type="predicted"/>
<reference evidence="1" key="1">
    <citation type="journal article" date="2021" name="Proc. Natl. Acad. Sci. U.S.A.">
        <title>A Catalog of Tens of Thousands of Viruses from Human Metagenomes Reveals Hidden Associations with Chronic Diseases.</title>
        <authorList>
            <person name="Tisza M.J."/>
            <person name="Buck C.B."/>
        </authorList>
    </citation>
    <scope>NUCLEOTIDE SEQUENCE</scope>
    <source>
        <strain evidence="1">Ct96x5</strain>
    </source>
</reference>
<sequence length="44" mass="5083">MFPPAFLLLITLAAFLFWCESSNHFSEIGQTIINFLKQFSEDSK</sequence>
<name>A0A8S5PQY6_9CAUD</name>
<protein>
    <submittedName>
        <fullName evidence="1">Uncharacterized protein</fullName>
    </submittedName>
</protein>
<evidence type="ECO:0000313" key="1">
    <source>
        <dbReference type="EMBL" id="DAE09494.1"/>
    </source>
</evidence>